<dbReference type="AlphaFoldDB" id="A0A7S3EWS2"/>
<sequence>MEAARAATTLSSNPPERFSDSADADTEISLTPRPHYGLVGADSFLSETCSAGPTAGGASDRVAGGETQQVMRDKPFAEVLTEWAIEGAQTDSVITNPALGISSVIDFVNEWREAFNSEFFESAKKHDPDPTSHTTVRPDVS</sequence>
<name>A0A7S3EWS2_9EUKA</name>
<reference evidence="2" key="1">
    <citation type="submission" date="2021-01" db="EMBL/GenBank/DDBJ databases">
        <authorList>
            <person name="Corre E."/>
            <person name="Pelletier E."/>
            <person name="Niang G."/>
            <person name="Scheremetjew M."/>
            <person name="Finn R."/>
            <person name="Kale V."/>
            <person name="Holt S."/>
            <person name="Cochrane G."/>
            <person name="Meng A."/>
            <person name="Brown T."/>
            <person name="Cohen L."/>
        </authorList>
    </citation>
    <scope>NUCLEOTIDE SEQUENCE</scope>
    <source>
        <strain evidence="2">CCMP281</strain>
    </source>
</reference>
<evidence type="ECO:0000256" key="1">
    <source>
        <dbReference type="SAM" id="MobiDB-lite"/>
    </source>
</evidence>
<protein>
    <submittedName>
        <fullName evidence="2">Uncharacterized protein</fullName>
    </submittedName>
</protein>
<accession>A0A7S3EWS2</accession>
<organism evidence="2">
    <name type="scientific">Haptolina ericina</name>
    <dbReference type="NCBI Taxonomy" id="156174"/>
    <lineage>
        <taxon>Eukaryota</taxon>
        <taxon>Haptista</taxon>
        <taxon>Haptophyta</taxon>
        <taxon>Prymnesiophyceae</taxon>
        <taxon>Prymnesiales</taxon>
        <taxon>Prymnesiaceae</taxon>
        <taxon>Haptolina</taxon>
    </lineage>
</organism>
<evidence type="ECO:0000313" key="2">
    <source>
        <dbReference type="EMBL" id="CAE0109275.1"/>
    </source>
</evidence>
<feature type="region of interest" description="Disordered" evidence="1">
    <location>
        <begin position="121"/>
        <end position="141"/>
    </location>
</feature>
<dbReference type="EMBL" id="HBHX01017825">
    <property type="protein sequence ID" value="CAE0109275.1"/>
    <property type="molecule type" value="Transcribed_RNA"/>
</dbReference>
<proteinExistence type="predicted"/>
<feature type="compositionally biased region" description="Basic and acidic residues" evidence="1">
    <location>
        <begin position="121"/>
        <end position="130"/>
    </location>
</feature>
<feature type="region of interest" description="Disordered" evidence="1">
    <location>
        <begin position="1"/>
        <end position="31"/>
    </location>
</feature>
<gene>
    <name evidence="2" type="ORF">HERI1096_LOCUS9935</name>
</gene>